<proteinExistence type="predicted"/>
<dbReference type="EMBL" id="CP022388">
    <property type="protein sequence ID" value="ATA91076.1"/>
    <property type="molecule type" value="Genomic_DNA"/>
</dbReference>
<sequence length="74" mass="8174">MKPKIQGCGYSAKSQISHTPLSRTLLKISKLANAQTIDIFCAPFIDFINGTYSAVRTLSPIPIKLQQKHSKINT</sequence>
<evidence type="ECO:0000313" key="1">
    <source>
        <dbReference type="EMBL" id="ATA91076.1"/>
    </source>
</evidence>
<name>A0A250G4A3_9FLAO</name>
<dbReference type="AlphaFoldDB" id="A0A250G4A3"/>
<protein>
    <submittedName>
        <fullName evidence="1">Uncharacterized protein</fullName>
    </submittedName>
</protein>
<gene>
    <name evidence="1" type="ORF">CGC56_02160</name>
</gene>
<reference evidence="2" key="1">
    <citation type="submission" date="2017-06" db="EMBL/GenBank/DDBJ databases">
        <title>Capnocytophaga spp. assemblies.</title>
        <authorList>
            <person name="Gulvik C.A."/>
        </authorList>
    </citation>
    <scope>NUCLEOTIDE SEQUENCE [LARGE SCALE GENOMIC DNA]</scope>
    <source>
        <strain evidence="2">H5594</strain>
    </source>
</reference>
<dbReference type="Proteomes" id="UP000243136">
    <property type="component" value="Chromosome"/>
</dbReference>
<accession>A0A250G4A3</accession>
<organism evidence="1 2">
    <name type="scientific">Capnocytophaga canimorsus</name>
    <dbReference type="NCBI Taxonomy" id="28188"/>
    <lineage>
        <taxon>Bacteria</taxon>
        <taxon>Pseudomonadati</taxon>
        <taxon>Bacteroidota</taxon>
        <taxon>Flavobacteriia</taxon>
        <taxon>Flavobacteriales</taxon>
        <taxon>Flavobacteriaceae</taxon>
        <taxon>Capnocytophaga</taxon>
    </lineage>
</organism>
<evidence type="ECO:0000313" key="2">
    <source>
        <dbReference type="Proteomes" id="UP000243136"/>
    </source>
</evidence>